<gene>
    <name evidence="4" type="ORF">PBK173_000160800</name>
    <name evidence="6" type="ORF">PBNK65E_000153800</name>
    <name evidence="5" type="ORF">PBNK65NY_000153000</name>
    <name evidence="8" type="ORF">PBSP11A_000153000</name>
    <name evidence="7" type="ORF">PBSP11RLL_000153000</name>
</gene>
<dbReference type="InterPro" id="IPR007529">
    <property type="entry name" value="Znf_HIT"/>
</dbReference>
<evidence type="ECO:0000256" key="2">
    <source>
        <dbReference type="SAM" id="MobiDB-lite"/>
    </source>
</evidence>
<dbReference type="GO" id="GO:0008270">
    <property type="term" value="F:zinc ion binding"/>
    <property type="evidence" value="ECO:0007669"/>
    <property type="project" value="UniProtKB-UniRule"/>
</dbReference>
<reference evidence="4 9" key="1">
    <citation type="submission" date="2016-02" db="EMBL/GenBank/DDBJ databases">
        <authorList>
            <consortium name="Pathogen Informatics"/>
        </authorList>
    </citation>
    <scope>NUCLEOTIDE SEQUENCE [LARGE SCALE GENOMIC DNA]</scope>
    <source>
        <strain evidence="4 9">K173</strain>
        <strain evidence="5 13">NK65 ny</strain>
        <strain evidence="6 12">NK65e</strain>
        <strain evidence="8 10">SP11 Antwerpcl1</strain>
        <strain evidence="7 11">SP11 RLL</strain>
    </source>
</reference>
<keyword evidence="1" id="KW-0479">Metal-binding</keyword>
<evidence type="ECO:0000313" key="5">
    <source>
        <dbReference type="EMBL" id="SCM21172.1"/>
    </source>
</evidence>
<dbReference type="PROSITE" id="PS51083">
    <property type="entry name" value="ZF_HIT"/>
    <property type="match status" value="1"/>
</dbReference>
<evidence type="ECO:0000313" key="9">
    <source>
        <dbReference type="Proteomes" id="UP000069549"/>
    </source>
</evidence>
<evidence type="ECO:0000313" key="8">
    <source>
        <dbReference type="EMBL" id="SCO60875.1"/>
    </source>
</evidence>
<evidence type="ECO:0000313" key="13">
    <source>
        <dbReference type="Proteomes" id="UP000516480"/>
    </source>
</evidence>
<dbReference type="EMBL" id="LT160028">
    <property type="protein sequence ID" value="CXI32756.1"/>
    <property type="molecule type" value="Genomic_DNA"/>
</dbReference>
<organism evidence="4 9">
    <name type="scientific">Plasmodium berghei</name>
    <dbReference type="NCBI Taxonomy" id="5821"/>
    <lineage>
        <taxon>Eukaryota</taxon>
        <taxon>Sar</taxon>
        <taxon>Alveolata</taxon>
        <taxon>Apicomplexa</taxon>
        <taxon>Aconoidasida</taxon>
        <taxon>Haemosporida</taxon>
        <taxon>Plasmodiidae</taxon>
        <taxon>Plasmodium</taxon>
        <taxon>Plasmodium (Vinckeia)</taxon>
    </lineage>
</organism>
<dbReference type="EMBL" id="LT608272">
    <property type="protein sequence ID" value="SCO59683.1"/>
    <property type="molecule type" value="Genomic_DNA"/>
</dbReference>
<sequence length="277" mass="32383">MDANFCYNDYNNIDSYVNNFTDNSYINDNGNYENYYKGYNDFENEIHLYEEHIEDDNNAYSFPLSNTNNNSIIFSGNVNTNINNITTMNINDGSVSINSGFTPLDGKLSYSNSNNDISQNRKRKGQNDENNNKKHKRRNCCIICSKNSTKYKFTCCYEYYCSLVCYRTHNTKECFEKNKKKLNLDKNSNHNSVFNSECHQIRETDDTDNAEPVLLSEKQKNRLKEDLALRLLLKNNYVRSIFKQFTISKDKITYLSHCINDPTIVQVIDHIMKTIDC</sequence>
<dbReference type="Proteomes" id="UP000516480">
    <property type="component" value="Chromosome 8"/>
</dbReference>
<dbReference type="Proteomes" id="UP000219860">
    <property type="component" value="Chromosome 8"/>
</dbReference>
<dbReference type="Proteomes" id="UP000220214">
    <property type="component" value="Chromosome 8"/>
</dbReference>
<evidence type="ECO:0000256" key="1">
    <source>
        <dbReference type="PROSITE-ProRule" id="PRU00453"/>
    </source>
</evidence>
<dbReference type="VEuPathDB" id="PlasmoDB:PBANKA_0817900"/>
<dbReference type="AlphaFoldDB" id="A0A113RGN5"/>
<evidence type="ECO:0000313" key="7">
    <source>
        <dbReference type="EMBL" id="SCO59683.1"/>
    </source>
</evidence>
<feature type="region of interest" description="Disordered" evidence="2">
    <location>
        <begin position="110"/>
        <end position="133"/>
    </location>
</feature>
<dbReference type="Proteomes" id="UP000219974">
    <property type="component" value="Chromosome 8"/>
</dbReference>
<proteinExistence type="predicted"/>
<keyword evidence="1" id="KW-0862">Zinc</keyword>
<dbReference type="EMBL" id="LT608256">
    <property type="protein sequence ID" value="SCO60875.1"/>
    <property type="molecule type" value="Genomic_DNA"/>
</dbReference>
<evidence type="ECO:0000313" key="6">
    <source>
        <dbReference type="EMBL" id="SCN24505.1"/>
    </source>
</evidence>
<keyword evidence="1" id="KW-0863">Zinc-finger</keyword>
<dbReference type="OrthoDB" id="18412at2759"/>
<dbReference type="OMA" id="RTHNTKE"/>
<feature type="domain" description="HIT-type" evidence="3">
    <location>
        <begin position="141"/>
        <end position="174"/>
    </location>
</feature>
<evidence type="ECO:0000313" key="10">
    <source>
        <dbReference type="Proteomes" id="UP000219860"/>
    </source>
</evidence>
<evidence type="ECO:0000313" key="4">
    <source>
        <dbReference type="EMBL" id="CXI32756.1"/>
    </source>
</evidence>
<name>A0A113RGN5_PLABE</name>
<evidence type="ECO:0000259" key="3">
    <source>
        <dbReference type="PROSITE" id="PS51083"/>
    </source>
</evidence>
<dbReference type="Proteomes" id="UP000069549">
    <property type="component" value="Chromosome 8"/>
</dbReference>
<dbReference type="EMBL" id="LT608144">
    <property type="protein sequence ID" value="SCM21172.1"/>
    <property type="molecule type" value="Genomic_DNA"/>
</dbReference>
<accession>A0A113RGN5</accession>
<dbReference type="EMBL" id="LT614634">
    <property type="protein sequence ID" value="SCN24505.1"/>
    <property type="molecule type" value="Genomic_DNA"/>
</dbReference>
<evidence type="ECO:0000313" key="11">
    <source>
        <dbReference type="Proteomes" id="UP000219974"/>
    </source>
</evidence>
<protein>
    <recommendedName>
        <fullName evidence="3">HIT-type domain-containing protein</fullName>
    </recommendedName>
</protein>
<evidence type="ECO:0000313" key="12">
    <source>
        <dbReference type="Proteomes" id="UP000220214"/>
    </source>
</evidence>